<sequence length="64" mass="6944">MSLDKPHTRATADTPAPMGERRVFLSVLETTAMGKREKPQPPNPKPSPPPNPDMPPDGGGKREK</sequence>
<gene>
    <name evidence="2" type="ORF">E1298_45210</name>
</gene>
<dbReference type="RefSeq" id="WP_131903531.1">
    <property type="nucleotide sequence ID" value="NZ_SMKU01000556.1"/>
</dbReference>
<feature type="compositionally biased region" description="Pro residues" evidence="1">
    <location>
        <begin position="40"/>
        <end position="55"/>
    </location>
</feature>
<dbReference type="AlphaFoldDB" id="A0A4R4ZUP3"/>
<proteinExistence type="predicted"/>
<comment type="caution">
    <text evidence="2">The sequence shown here is derived from an EMBL/GenBank/DDBJ whole genome shotgun (WGS) entry which is preliminary data.</text>
</comment>
<dbReference type="Proteomes" id="UP000294513">
    <property type="component" value="Unassembled WGS sequence"/>
</dbReference>
<accession>A0A4R4ZUP3</accession>
<name>A0A4R4ZUP3_9ACTN</name>
<keyword evidence="3" id="KW-1185">Reference proteome</keyword>
<reference evidence="2 3" key="1">
    <citation type="submission" date="2019-03" db="EMBL/GenBank/DDBJ databases">
        <title>Draft genome sequences of novel Actinobacteria.</title>
        <authorList>
            <person name="Sahin N."/>
            <person name="Ay H."/>
            <person name="Saygin H."/>
        </authorList>
    </citation>
    <scope>NUCLEOTIDE SEQUENCE [LARGE SCALE GENOMIC DNA]</scope>
    <source>
        <strain evidence="2 3">H3C3</strain>
    </source>
</reference>
<dbReference type="EMBL" id="SMKU01000556">
    <property type="protein sequence ID" value="TDD61709.1"/>
    <property type="molecule type" value="Genomic_DNA"/>
</dbReference>
<evidence type="ECO:0000313" key="3">
    <source>
        <dbReference type="Proteomes" id="UP000294513"/>
    </source>
</evidence>
<organism evidence="2 3">
    <name type="scientific">Actinomadura rubrisoli</name>
    <dbReference type="NCBI Taxonomy" id="2530368"/>
    <lineage>
        <taxon>Bacteria</taxon>
        <taxon>Bacillati</taxon>
        <taxon>Actinomycetota</taxon>
        <taxon>Actinomycetes</taxon>
        <taxon>Streptosporangiales</taxon>
        <taxon>Thermomonosporaceae</taxon>
        <taxon>Actinomadura</taxon>
    </lineage>
</organism>
<evidence type="ECO:0000313" key="2">
    <source>
        <dbReference type="EMBL" id="TDD61709.1"/>
    </source>
</evidence>
<evidence type="ECO:0000256" key="1">
    <source>
        <dbReference type="SAM" id="MobiDB-lite"/>
    </source>
</evidence>
<feature type="region of interest" description="Disordered" evidence="1">
    <location>
        <begin position="1"/>
        <end position="64"/>
    </location>
</feature>
<protein>
    <submittedName>
        <fullName evidence="2">Uncharacterized protein</fullName>
    </submittedName>
</protein>